<proteinExistence type="predicted"/>
<feature type="domain" description="Methyltransferase" evidence="1">
    <location>
        <begin position="33"/>
        <end position="158"/>
    </location>
</feature>
<accession>A0A8H6SR32</accession>
<evidence type="ECO:0000313" key="2">
    <source>
        <dbReference type="EMBL" id="KAF7302395.1"/>
    </source>
</evidence>
<dbReference type="EMBL" id="JACAZE010000012">
    <property type="protein sequence ID" value="KAF7302395.1"/>
    <property type="molecule type" value="Genomic_DNA"/>
</dbReference>
<dbReference type="PANTHER" id="PTHR43591">
    <property type="entry name" value="METHYLTRANSFERASE"/>
    <property type="match status" value="1"/>
</dbReference>
<name>A0A8H6SR32_MYCCL</name>
<dbReference type="Gene3D" id="3.40.50.150">
    <property type="entry name" value="Vaccinia Virus protein VP39"/>
    <property type="match status" value="1"/>
</dbReference>
<dbReference type="GO" id="GO:0008168">
    <property type="term" value="F:methyltransferase activity"/>
    <property type="evidence" value="ECO:0007669"/>
    <property type="project" value="TreeGrafter"/>
</dbReference>
<keyword evidence="3" id="KW-1185">Reference proteome</keyword>
<dbReference type="Pfam" id="PF13847">
    <property type="entry name" value="Methyltransf_31"/>
    <property type="match status" value="1"/>
</dbReference>
<dbReference type="OrthoDB" id="10017101at2759"/>
<dbReference type="AlphaFoldDB" id="A0A8H6SR32"/>
<dbReference type="SUPFAM" id="SSF53335">
    <property type="entry name" value="S-adenosyl-L-methionine-dependent methyltransferases"/>
    <property type="match status" value="1"/>
</dbReference>
<dbReference type="InterPro" id="IPR025714">
    <property type="entry name" value="Methyltranfer_dom"/>
</dbReference>
<dbReference type="Proteomes" id="UP000613580">
    <property type="component" value="Unassembled WGS sequence"/>
</dbReference>
<organism evidence="2 3">
    <name type="scientific">Mycena chlorophos</name>
    <name type="common">Agaric fungus</name>
    <name type="synonym">Agaricus chlorophos</name>
    <dbReference type="NCBI Taxonomy" id="658473"/>
    <lineage>
        <taxon>Eukaryota</taxon>
        <taxon>Fungi</taxon>
        <taxon>Dikarya</taxon>
        <taxon>Basidiomycota</taxon>
        <taxon>Agaricomycotina</taxon>
        <taxon>Agaricomycetes</taxon>
        <taxon>Agaricomycetidae</taxon>
        <taxon>Agaricales</taxon>
        <taxon>Marasmiineae</taxon>
        <taxon>Mycenaceae</taxon>
        <taxon>Mycena</taxon>
    </lineage>
</organism>
<dbReference type="InterPro" id="IPR029063">
    <property type="entry name" value="SAM-dependent_MTases_sf"/>
</dbReference>
<dbReference type="CDD" id="cd02440">
    <property type="entry name" value="AdoMet_MTases"/>
    <property type="match status" value="1"/>
</dbReference>
<comment type="caution">
    <text evidence="2">The sequence shown here is derived from an EMBL/GenBank/DDBJ whole genome shotgun (WGS) entry which is preliminary data.</text>
</comment>
<gene>
    <name evidence="2" type="ORF">HMN09_00873200</name>
</gene>
<sequence>MSSYTHGHQASVLRAHSWRTAQNSCAYLLGSLKPDMKILDVGCGPGTITIDLARLVPQGHVTGTEPTAAQEPVLQQARETAAQQGITNVTFSVGDGYALPFADNSFDVVHAHQVLQHVSDPVKMLAEMKRVVKKPGGIVAVRECDFATMTWHPPSERRSKWHLMYDRTARANGGEPNAGRALLSWALTAGIPRECIETTIGTWCIASQVDKEWWSGTWADRIVSSSLAESAIKHGIATKPELEQMAADWRDWCTAPDAWFGVMHGELLCKM</sequence>
<protein>
    <submittedName>
        <fullName evidence="2">Methyltranfer-dom domain-containing protein</fullName>
    </submittedName>
</protein>
<evidence type="ECO:0000313" key="3">
    <source>
        <dbReference type="Proteomes" id="UP000613580"/>
    </source>
</evidence>
<dbReference type="PANTHER" id="PTHR43591:SF24">
    <property type="entry name" value="2-METHOXY-6-POLYPRENYL-1,4-BENZOQUINOL METHYLASE, MITOCHONDRIAL"/>
    <property type="match status" value="1"/>
</dbReference>
<evidence type="ECO:0000259" key="1">
    <source>
        <dbReference type="Pfam" id="PF13847"/>
    </source>
</evidence>
<reference evidence="2" key="1">
    <citation type="submission" date="2020-05" db="EMBL/GenBank/DDBJ databases">
        <title>Mycena genomes resolve the evolution of fungal bioluminescence.</title>
        <authorList>
            <person name="Tsai I.J."/>
        </authorList>
    </citation>
    <scope>NUCLEOTIDE SEQUENCE</scope>
    <source>
        <strain evidence="2">110903Hualien_Pintung</strain>
    </source>
</reference>